<feature type="domain" description="AB hydrolase-1" evidence="2">
    <location>
        <begin position="9"/>
        <end position="243"/>
    </location>
</feature>
<dbReference type="Pfam" id="PF12697">
    <property type="entry name" value="Abhydrolase_6"/>
    <property type="match status" value="1"/>
</dbReference>
<dbReference type="GO" id="GO:0016787">
    <property type="term" value="F:hydrolase activity"/>
    <property type="evidence" value="ECO:0007669"/>
    <property type="project" value="UniProtKB-KW"/>
</dbReference>
<dbReference type="Gene3D" id="3.40.50.1820">
    <property type="entry name" value="alpha/beta hydrolase"/>
    <property type="match status" value="1"/>
</dbReference>
<gene>
    <name evidence="3" type="ORF">OVY01_05130</name>
</gene>
<comment type="caution">
    <text evidence="3">The sequence shown here is derived from an EMBL/GenBank/DDBJ whole genome shotgun (WGS) entry which is preliminary data.</text>
</comment>
<evidence type="ECO:0000313" key="3">
    <source>
        <dbReference type="EMBL" id="MCY0386629.1"/>
    </source>
</evidence>
<dbReference type="InterPro" id="IPR000639">
    <property type="entry name" value="Epox_hydrolase-like"/>
</dbReference>
<dbReference type="InterPro" id="IPR029058">
    <property type="entry name" value="AB_hydrolase_fold"/>
</dbReference>
<dbReference type="PANTHER" id="PTHR43798">
    <property type="entry name" value="MONOACYLGLYCEROL LIPASE"/>
    <property type="match status" value="1"/>
</dbReference>
<dbReference type="InterPro" id="IPR000073">
    <property type="entry name" value="AB_hydrolase_1"/>
</dbReference>
<organism evidence="3 4">
    <name type="scientific">Robbsia betulipollinis</name>
    <dbReference type="NCBI Taxonomy" id="2981849"/>
    <lineage>
        <taxon>Bacteria</taxon>
        <taxon>Pseudomonadati</taxon>
        <taxon>Pseudomonadota</taxon>
        <taxon>Betaproteobacteria</taxon>
        <taxon>Burkholderiales</taxon>
        <taxon>Burkholderiaceae</taxon>
        <taxon>Robbsia</taxon>
    </lineage>
</organism>
<evidence type="ECO:0000256" key="1">
    <source>
        <dbReference type="ARBA" id="ARBA00022801"/>
    </source>
</evidence>
<sequence>MIADRPILFMLHALGGSRAAFDPMRSALGDAFEVIAIDLPGFGDRDTRAGTTVQEMSNVVADVIRSRAAARWLLVGHSMGGKIATVVASRAMQGEQGLFGLMGVVLLAGSPPSPEPMDEARRERMIGWVEQGSLDDMAACTFIDANVGAPLAPKEQAMAVADLKRCSPHAWRAWLERGSREDWSAEVGILPWPSLIIVGSEDGDLGEAGQRETNLQVYPRAEFVTLDGAGHLLPLERSEAVAGAIARFWRDIADRAPAVPAATAQLIGSERVTRRTRALLAQRALPDAVAARSGVLTSGQLATLRAIAARVVPQPEPGIDLAARLDACLAEGNSDGWRFADMPCDGEAYAAALDTLSGFEAIGRSAQDQCLDAIAAGAYMTENAALTPKQFRQWFEDVRNDLLRLWLSHPATAAHIGFHGFANGGDVLRPQGFDRLSSGDRDVWENAV</sequence>
<dbReference type="InterPro" id="IPR050266">
    <property type="entry name" value="AB_hydrolase_sf"/>
</dbReference>
<dbReference type="Proteomes" id="UP001082899">
    <property type="component" value="Unassembled WGS sequence"/>
</dbReference>
<accession>A0ABT3ZJB2</accession>
<name>A0ABT3ZJB2_9BURK</name>
<dbReference type="RefSeq" id="WP_267846153.1">
    <property type="nucleotide sequence ID" value="NZ_JAPMXC010000001.1"/>
</dbReference>
<keyword evidence="4" id="KW-1185">Reference proteome</keyword>
<dbReference type="SUPFAM" id="SSF53474">
    <property type="entry name" value="alpha/beta-Hydrolases"/>
    <property type="match status" value="1"/>
</dbReference>
<evidence type="ECO:0000313" key="4">
    <source>
        <dbReference type="Proteomes" id="UP001082899"/>
    </source>
</evidence>
<proteinExistence type="predicted"/>
<evidence type="ECO:0000259" key="2">
    <source>
        <dbReference type="Pfam" id="PF12697"/>
    </source>
</evidence>
<dbReference type="PRINTS" id="PR00412">
    <property type="entry name" value="EPOXHYDRLASE"/>
</dbReference>
<protein>
    <submittedName>
        <fullName evidence="3">Alpha/beta fold hydrolase</fullName>
    </submittedName>
</protein>
<dbReference type="PANTHER" id="PTHR43798:SF31">
    <property type="entry name" value="AB HYDROLASE SUPERFAMILY PROTEIN YCLE"/>
    <property type="match status" value="1"/>
</dbReference>
<dbReference type="PRINTS" id="PR00111">
    <property type="entry name" value="ABHYDROLASE"/>
</dbReference>
<keyword evidence="1 3" id="KW-0378">Hydrolase</keyword>
<dbReference type="EMBL" id="JAPMXC010000001">
    <property type="protein sequence ID" value="MCY0386629.1"/>
    <property type="molecule type" value="Genomic_DNA"/>
</dbReference>
<reference evidence="3" key="1">
    <citation type="submission" date="2022-11" db="EMBL/GenBank/DDBJ databases">
        <title>Robbsia betulipollinis sp. nov., isolated from pollen of birch (Betula pendula).</title>
        <authorList>
            <person name="Shi H."/>
            <person name="Ambika Manirajan B."/>
            <person name="Ratering S."/>
            <person name="Geissler-Plaum R."/>
            <person name="Schnell S."/>
        </authorList>
    </citation>
    <scope>NUCLEOTIDE SEQUENCE</scope>
    <source>
        <strain evidence="3">Bb-Pol-6</strain>
    </source>
</reference>